<dbReference type="EMBL" id="JBHEZX010000011">
    <property type="protein sequence ID" value="MFC1412486.1"/>
    <property type="molecule type" value="Genomic_DNA"/>
</dbReference>
<evidence type="ECO:0000313" key="1">
    <source>
        <dbReference type="EMBL" id="MFC1412486.1"/>
    </source>
</evidence>
<dbReference type="InterPro" id="IPR050979">
    <property type="entry name" value="LD-transpeptidase"/>
</dbReference>
<dbReference type="Pfam" id="PF03734">
    <property type="entry name" value="YkuD"/>
    <property type="match status" value="1"/>
</dbReference>
<proteinExistence type="predicted"/>
<dbReference type="Gene3D" id="2.60.40.3780">
    <property type="match status" value="1"/>
</dbReference>
<accession>A0ABV6VFM9</accession>
<dbReference type="InterPro" id="IPR041280">
    <property type="entry name" value="Big_10"/>
</dbReference>
<organism evidence="1 2">
    <name type="scientific">Streptacidiphilus alkalitolerans</name>
    <dbReference type="NCBI Taxonomy" id="3342712"/>
    <lineage>
        <taxon>Bacteria</taxon>
        <taxon>Bacillati</taxon>
        <taxon>Actinomycetota</taxon>
        <taxon>Actinomycetes</taxon>
        <taxon>Kitasatosporales</taxon>
        <taxon>Streptomycetaceae</taxon>
        <taxon>Streptacidiphilus</taxon>
    </lineage>
</organism>
<gene>
    <name evidence="1" type="ORF">ACEZDG_24760</name>
</gene>
<dbReference type="PROSITE" id="PS51257">
    <property type="entry name" value="PROKAR_LIPOPROTEIN"/>
    <property type="match status" value="1"/>
</dbReference>
<dbReference type="Gene3D" id="2.40.440.10">
    <property type="entry name" value="L,D-transpeptidase catalytic domain-like"/>
    <property type="match status" value="1"/>
</dbReference>
<dbReference type="CDD" id="cd16913">
    <property type="entry name" value="YkuD_like"/>
    <property type="match status" value="1"/>
</dbReference>
<name>A0ABV6VFM9_9ACTN</name>
<protein>
    <submittedName>
        <fullName evidence="1">Ig-like domain-containing protein</fullName>
    </submittedName>
</protein>
<dbReference type="PROSITE" id="PS52029">
    <property type="entry name" value="LD_TPASE"/>
    <property type="match status" value="1"/>
</dbReference>
<evidence type="ECO:0000313" key="2">
    <source>
        <dbReference type="Proteomes" id="UP001592582"/>
    </source>
</evidence>
<comment type="caution">
    <text evidence="1">The sequence shown here is derived from an EMBL/GenBank/DDBJ whole genome shotgun (WGS) entry which is preliminary data.</text>
</comment>
<sequence length="413" mass="43284">MRARYLAAAALLTAPLALSGCSGDSPPGQETSVDAASLVSVSYAGKTQVDPSAPLVVRAGKGTLTDVTVTSADGRRVAGTAAPDDRSWTSSTPLSAGQQYTVRVSADDGHGGRGSTVQQFTTKPAAKTLTAQLTPGDSAVYGVGEPITATLSLPVHDTAGRQAVERGLVVSSTPAVTGSWYWVDDKTLHFRPQDYWPAHARISAAFEMQGRRITGDVYGGKASSVSFSTGDKLLALTDAGSDYMTVYRNDQKIKSLPVTTGKPGFDTRNGVKVVLEQEQSVFMDSSTVGIAAGSSNAYALNVLWDTRVTWSGEYVHAAPWSVGSQGVSNVSHGCTGMSTDDAHWFYDTFHKGDVVQVVNSKGHAMEPFGNGFGDWNLSWTDWLKGSALGQPVRTSAVTGAGGTAQVGLIRPEA</sequence>
<dbReference type="InterPro" id="IPR005490">
    <property type="entry name" value="LD_TPept_cat_dom"/>
</dbReference>
<reference evidence="1 2" key="1">
    <citation type="submission" date="2024-09" db="EMBL/GenBank/DDBJ databases">
        <authorList>
            <person name="Lee S.D."/>
        </authorList>
    </citation>
    <scope>NUCLEOTIDE SEQUENCE [LARGE SCALE GENOMIC DNA]</scope>
    <source>
        <strain evidence="1 2">N1-1</strain>
    </source>
</reference>
<dbReference type="PANTHER" id="PTHR30582:SF2">
    <property type="entry name" value="L,D-TRANSPEPTIDASE YCIB-RELATED"/>
    <property type="match status" value="1"/>
</dbReference>
<dbReference type="Gene3D" id="2.60.40.3710">
    <property type="match status" value="1"/>
</dbReference>
<dbReference type="PANTHER" id="PTHR30582">
    <property type="entry name" value="L,D-TRANSPEPTIDASE"/>
    <property type="match status" value="1"/>
</dbReference>
<dbReference type="Proteomes" id="UP001592582">
    <property type="component" value="Unassembled WGS sequence"/>
</dbReference>
<dbReference type="InterPro" id="IPR038063">
    <property type="entry name" value="Transpep_catalytic_dom"/>
</dbReference>
<keyword evidence="2" id="KW-1185">Reference proteome</keyword>
<dbReference type="SUPFAM" id="SSF141523">
    <property type="entry name" value="L,D-transpeptidase catalytic domain-like"/>
    <property type="match status" value="1"/>
</dbReference>
<dbReference type="Pfam" id="PF17964">
    <property type="entry name" value="Big_10"/>
    <property type="match status" value="1"/>
</dbReference>